<organism evidence="3 4">
    <name type="scientific">Burkholderia ubonensis</name>
    <dbReference type="NCBI Taxonomy" id="101571"/>
    <lineage>
        <taxon>Bacteria</taxon>
        <taxon>Pseudomonadati</taxon>
        <taxon>Pseudomonadota</taxon>
        <taxon>Betaproteobacteria</taxon>
        <taxon>Burkholderiales</taxon>
        <taxon>Burkholderiaceae</taxon>
        <taxon>Burkholderia</taxon>
        <taxon>Burkholderia cepacia complex</taxon>
    </lineage>
</organism>
<comment type="caution">
    <text evidence="3">The sequence shown here is derived from an EMBL/GenBank/DDBJ whole genome shotgun (WGS) entry which is preliminary data.</text>
</comment>
<dbReference type="SUPFAM" id="SSF57938">
    <property type="entry name" value="DnaJ/Hsp40 cysteine-rich domain"/>
    <property type="match status" value="1"/>
</dbReference>
<dbReference type="EMBL" id="LOXM01000118">
    <property type="protein sequence ID" value="KVG67964.1"/>
    <property type="molecule type" value="Genomic_DNA"/>
</dbReference>
<name>A0A103RHJ5_9BURK</name>
<evidence type="ECO:0000313" key="3">
    <source>
        <dbReference type="EMBL" id="KVG67964.1"/>
    </source>
</evidence>
<dbReference type="RefSeq" id="WP_059751533.1">
    <property type="nucleotide sequence ID" value="NZ_CP013414.1"/>
</dbReference>
<feature type="domain" description="CR-type" evidence="2">
    <location>
        <begin position="106"/>
        <end position="210"/>
    </location>
</feature>
<dbReference type="GO" id="GO:0031072">
    <property type="term" value="F:heat shock protein binding"/>
    <property type="evidence" value="ECO:0007669"/>
    <property type="project" value="InterPro"/>
</dbReference>
<dbReference type="GO" id="GO:0008270">
    <property type="term" value="F:zinc ion binding"/>
    <property type="evidence" value="ECO:0007669"/>
    <property type="project" value="UniProtKB-KW"/>
</dbReference>
<dbReference type="Gene3D" id="2.10.230.10">
    <property type="entry name" value="Heat shock protein DnaJ, cysteine-rich domain"/>
    <property type="match status" value="1"/>
</dbReference>
<dbReference type="GO" id="GO:0051082">
    <property type="term" value="F:unfolded protein binding"/>
    <property type="evidence" value="ECO:0007669"/>
    <property type="project" value="InterPro"/>
</dbReference>
<sequence>MIDLKERAGVAMSVRGQFTDPIADPKVTLGALAFANDLGRLLIRIKAGPQATPAMIRRASLLLAQMIRTSGRFKRARFTGYTRDERRDQRAGHAVERAAVDIVERFALRLLDEWVNDQCVECEGRGVVRRARVATPAAESCIACAGSGRVCVSEERIPFFSGRNGPLVFREYDPCDDCGGMGRVTTTPAADSKGRHICPNCSGSGKRPIDDAGRAHALGVSLVEYRRNWSWRFHDMLALLDNVDGSVSDTMRRQLRG</sequence>
<reference evidence="3 4" key="1">
    <citation type="submission" date="2015-11" db="EMBL/GenBank/DDBJ databases">
        <title>Expanding the genomic diversity of Burkholderia species for the development of highly accurate diagnostics.</title>
        <authorList>
            <person name="Sahl J."/>
            <person name="Keim P."/>
            <person name="Wagner D."/>
        </authorList>
    </citation>
    <scope>NUCLEOTIDE SEQUENCE [LARGE SCALE GENOMIC DNA]</scope>
    <source>
        <strain evidence="3 4">MSMB2036</strain>
    </source>
</reference>
<dbReference type="OrthoDB" id="9090124at2"/>
<keyword evidence="1" id="KW-0479">Metal-binding</keyword>
<accession>A0A103RHJ5</accession>
<dbReference type="PROSITE" id="PS51188">
    <property type="entry name" value="ZF_CR"/>
    <property type="match status" value="1"/>
</dbReference>
<evidence type="ECO:0000259" key="2">
    <source>
        <dbReference type="PROSITE" id="PS51188"/>
    </source>
</evidence>
<protein>
    <recommendedName>
        <fullName evidence="2">CR-type domain-containing protein</fullName>
    </recommendedName>
</protein>
<dbReference type="InterPro" id="IPR036410">
    <property type="entry name" value="HSP_DnaJ_Cys-rich_dom_sf"/>
</dbReference>
<gene>
    <name evidence="3" type="ORF">WJ33_24125</name>
</gene>
<dbReference type="AlphaFoldDB" id="A0A103RHJ5"/>
<evidence type="ECO:0000313" key="4">
    <source>
        <dbReference type="Proteomes" id="UP000064029"/>
    </source>
</evidence>
<dbReference type="InterPro" id="IPR001305">
    <property type="entry name" value="HSP_DnaJ_Cys-rich_dom"/>
</dbReference>
<proteinExistence type="predicted"/>
<feature type="zinc finger region" description="CR-type" evidence="1">
    <location>
        <begin position="106"/>
        <end position="210"/>
    </location>
</feature>
<dbReference type="Proteomes" id="UP000064029">
    <property type="component" value="Unassembled WGS sequence"/>
</dbReference>
<evidence type="ECO:0000256" key="1">
    <source>
        <dbReference type="PROSITE-ProRule" id="PRU00546"/>
    </source>
</evidence>
<keyword evidence="1" id="KW-0862">Zinc</keyword>
<keyword evidence="1" id="KW-0863">Zinc-finger</keyword>